<protein>
    <submittedName>
        <fullName evidence="1">Uncharacterized protein</fullName>
    </submittedName>
</protein>
<dbReference type="Proteomes" id="UP000184536">
    <property type="component" value="Unassembled WGS sequence"/>
</dbReference>
<organism evidence="1 2">
    <name type="scientific">Geosporobacter subterraneus DSM 17957</name>
    <dbReference type="NCBI Taxonomy" id="1121919"/>
    <lineage>
        <taxon>Bacteria</taxon>
        <taxon>Bacillati</taxon>
        <taxon>Bacillota</taxon>
        <taxon>Clostridia</taxon>
        <taxon>Peptostreptococcales</taxon>
        <taxon>Thermotaleaceae</taxon>
        <taxon>Geosporobacter</taxon>
    </lineage>
</organism>
<evidence type="ECO:0000313" key="2">
    <source>
        <dbReference type="Proteomes" id="UP000184536"/>
    </source>
</evidence>
<dbReference type="RefSeq" id="WP_207650466.1">
    <property type="nucleotide sequence ID" value="NZ_FQZV01000078.1"/>
</dbReference>
<evidence type="ECO:0000313" key="1">
    <source>
        <dbReference type="EMBL" id="SHK13497.1"/>
    </source>
</evidence>
<name>A0A1M6Q020_9FIRM</name>
<dbReference type="STRING" id="1121919.SAMN02745975_03727"/>
<dbReference type="EMBL" id="FQZV01000078">
    <property type="protein sequence ID" value="SHK13497.1"/>
    <property type="molecule type" value="Genomic_DNA"/>
</dbReference>
<proteinExistence type="predicted"/>
<keyword evidence="2" id="KW-1185">Reference proteome</keyword>
<gene>
    <name evidence="1" type="ORF">SAMN02745975_03727</name>
</gene>
<dbReference type="InterPro" id="IPR042099">
    <property type="entry name" value="ANL_N_sf"/>
</dbReference>
<dbReference type="AlphaFoldDB" id="A0A1M6Q020"/>
<sequence length="257" mass="28923">MNESMLWLLRDTGKAKKQGMNAIKERQRTRLAEIVAFARGNSPYYRELYKDLPERIEDTTLLPITSKMKLMPRFNDWCTDRNVTFDKVSAFVDNPDLIGKRFLEKYTITTTSGITRTRGIFLLNDRSLAVASSIAFRMMSSWIGKWDVVRIIPKPVTAMPPPRLLTTILIHGARQQRLARAGSCRRQLPTMAPGEWSHTVLVATSPTGYSQSYATTWAIVSCCGLPLARVPGINIIQILQTTPTNLRVRLRPATGAA</sequence>
<accession>A0A1M6Q020</accession>
<dbReference type="Gene3D" id="3.40.50.12780">
    <property type="entry name" value="N-terminal domain of ligase-like"/>
    <property type="match status" value="1"/>
</dbReference>
<reference evidence="2" key="1">
    <citation type="submission" date="2016-11" db="EMBL/GenBank/DDBJ databases">
        <authorList>
            <person name="Varghese N."/>
            <person name="Submissions S."/>
        </authorList>
    </citation>
    <scope>NUCLEOTIDE SEQUENCE [LARGE SCALE GENOMIC DNA]</scope>
    <source>
        <strain evidence="2">DSM 17957</strain>
    </source>
</reference>